<dbReference type="KEGG" id="bpo:BP951000_1958"/>
<gene>
    <name evidence="2" type="ordered locus">BP951000_1958</name>
</gene>
<dbReference type="InParanoid" id="D8IFL3"/>
<keyword evidence="1" id="KW-0812">Transmembrane</keyword>
<feature type="transmembrane region" description="Helical" evidence="1">
    <location>
        <begin position="7"/>
        <end position="28"/>
    </location>
</feature>
<name>D8IFL3_BRAP9</name>
<accession>D8IFL3</accession>
<keyword evidence="1" id="KW-1133">Transmembrane helix</keyword>
<sequence>MHKDLPFLVFIYEGSLVSLPSTTIILAFPDIIFTPNFYYNIS</sequence>
<evidence type="ECO:0000313" key="2">
    <source>
        <dbReference type="EMBL" id="ADK31936.1"/>
    </source>
</evidence>
<keyword evidence="1" id="KW-0472">Membrane</keyword>
<dbReference type="EMBL" id="CP002025">
    <property type="protein sequence ID" value="ADK31936.1"/>
    <property type="molecule type" value="Genomic_DNA"/>
</dbReference>
<dbReference type="AlphaFoldDB" id="D8IFL3"/>
<dbReference type="HOGENOM" id="CLU_3248156_0_0_12"/>
<protein>
    <submittedName>
        <fullName evidence="2">Uncharacterized protein</fullName>
    </submittedName>
</protein>
<evidence type="ECO:0000256" key="1">
    <source>
        <dbReference type="SAM" id="Phobius"/>
    </source>
</evidence>
<reference evidence="2 3" key="1">
    <citation type="journal article" date="2010" name="PLoS ONE">
        <title>The complete genome sequence of the pathogenic intestinal spirochete Brachyspira pilosicoli and comparison with other Brachyspira genomes.</title>
        <authorList>
            <person name="Wanchanthuek P."/>
            <person name="Bellgard M.I."/>
            <person name="La T."/>
            <person name="Ryan K."/>
            <person name="Moolhuijzen P."/>
            <person name="Chapman B."/>
            <person name="Black M."/>
            <person name="Schibeci D."/>
            <person name="Hunter A."/>
            <person name="Barrero R."/>
            <person name="Phillips N.D."/>
            <person name="Hampson D.J."/>
        </authorList>
    </citation>
    <scope>NUCLEOTIDE SEQUENCE [LARGE SCALE GENOMIC DNA]</scope>
    <source>
        <strain evidence="3">ATCC BAA-1826 / 95/1000</strain>
    </source>
</reference>
<organism evidence="2 3">
    <name type="scientific">Brachyspira pilosicoli (strain ATCC BAA-1826 / 95/1000)</name>
    <dbReference type="NCBI Taxonomy" id="759914"/>
    <lineage>
        <taxon>Bacteria</taxon>
        <taxon>Pseudomonadati</taxon>
        <taxon>Spirochaetota</taxon>
        <taxon>Spirochaetia</taxon>
        <taxon>Brachyspirales</taxon>
        <taxon>Brachyspiraceae</taxon>
        <taxon>Brachyspira</taxon>
    </lineage>
</organism>
<dbReference type="Proteomes" id="UP000000332">
    <property type="component" value="Chromosome"/>
</dbReference>
<proteinExistence type="predicted"/>
<keyword evidence="3" id="KW-1185">Reference proteome</keyword>
<evidence type="ECO:0000313" key="3">
    <source>
        <dbReference type="Proteomes" id="UP000000332"/>
    </source>
</evidence>